<dbReference type="Pfam" id="PF00908">
    <property type="entry name" value="dTDP_sugar_isom"/>
    <property type="match status" value="1"/>
</dbReference>
<evidence type="ECO:0000256" key="4">
    <source>
        <dbReference type="ARBA" id="ARBA00019595"/>
    </source>
</evidence>
<dbReference type="EC" id="5.1.3.13" evidence="3 7"/>
<dbReference type="Gene3D" id="2.60.120.10">
    <property type="entry name" value="Jelly Rolls"/>
    <property type="match status" value="1"/>
</dbReference>
<evidence type="ECO:0000256" key="6">
    <source>
        <dbReference type="PIRSR" id="PIRSR600888-3"/>
    </source>
</evidence>
<dbReference type="PANTHER" id="PTHR21047">
    <property type="entry name" value="DTDP-6-DEOXY-D-GLUCOSE-3,5 EPIMERASE"/>
    <property type="match status" value="1"/>
</dbReference>
<dbReference type="PANTHER" id="PTHR21047:SF2">
    <property type="entry name" value="THYMIDINE DIPHOSPHO-4-KETO-RHAMNOSE 3,5-EPIMERASE"/>
    <property type="match status" value="1"/>
</dbReference>
<evidence type="ECO:0000313" key="8">
    <source>
        <dbReference type="EMBL" id="MBU3844200.1"/>
    </source>
</evidence>
<sequence length="189" mass="21239">MSCKFISTEIAGLTVVETQIFTDRRGYFTESYNAAEFQAQGLTTHFVQDNQSYSHQGVLRGMHYQRDPHSQAKLVRVIVGEIVDVAVDVRVGSPTFGQHQAIRLSADNQRQLFLPRGFLHGFLVLSAAAIVTYKCDNFYCPAAEVTVRYDDPELNIAWPKQAKDAIVSAKDRSTALSWEQFQHEVLGIN</sequence>
<organism evidence="8 9">
    <name type="scientific">Candidatus Anaerobiospirillum pullicola</name>
    <dbReference type="NCBI Taxonomy" id="2838451"/>
    <lineage>
        <taxon>Bacteria</taxon>
        <taxon>Pseudomonadati</taxon>
        <taxon>Pseudomonadota</taxon>
        <taxon>Gammaproteobacteria</taxon>
        <taxon>Aeromonadales</taxon>
        <taxon>Succinivibrionaceae</taxon>
        <taxon>Anaerobiospirillum</taxon>
    </lineage>
</organism>
<comment type="similarity">
    <text evidence="7">Belongs to the dTDP-4-dehydrorhamnose 3,5-epimerase family.</text>
</comment>
<dbReference type="CDD" id="cd00438">
    <property type="entry name" value="cupin_RmlC"/>
    <property type="match status" value="1"/>
</dbReference>
<dbReference type="Proteomes" id="UP000733611">
    <property type="component" value="Unassembled WGS sequence"/>
</dbReference>
<gene>
    <name evidence="8" type="primary">rfbC</name>
    <name evidence="8" type="ORF">H9847_04935</name>
</gene>
<dbReference type="SUPFAM" id="SSF51182">
    <property type="entry name" value="RmlC-like cupins"/>
    <property type="match status" value="1"/>
</dbReference>
<dbReference type="AlphaFoldDB" id="A0A948TFP2"/>
<feature type="site" description="Participates in a stacking interaction with the thymidine ring of dTDP-4-oxo-6-deoxyglucose" evidence="6">
    <location>
        <position position="139"/>
    </location>
</feature>
<evidence type="ECO:0000256" key="5">
    <source>
        <dbReference type="PIRSR" id="PIRSR600888-1"/>
    </source>
</evidence>
<accession>A0A948TFP2</accession>
<comment type="function">
    <text evidence="2 7">Catalyzes the epimerization of the C3' and C5'positions of dTDP-6-deoxy-D-xylo-4-hexulose, forming dTDP-6-deoxy-L-lyxo-4-hexulose.</text>
</comment>
<dbReference type="GO" id="GO:0005829">
    <property type="term" value="C:cytosol"/>
    <property type="evidence" value="ECO:0007669"/>
    <property type="project" value="TreeGrafter"/>
</dbReference>
<proteinExistence type="inferred from homology"/>
<dbReference type="InterPro" id="IPR000888">
    <property type="entry name" value="RmlC-like"/>
</dbReference>
<name>A0A948TFP2_9GAMM</name>
<reference evidence="8" key="2">
    <citation type="submission" date="2021-04" db="EMBL/GenBank/DDBJ databases">
        <authorList>
            <person name="Gilroy R."/>
        </authorList>
    </citation>
    <scope>NUCLEOTIDE SEQUENCE</scope>
    <source>
        <strain evidence="8">378</strain>
    </source>
</reference>
<comment type="caution">
    <text evidence="8">The sequence shown here is derived from an EMBL/GenBank/DDBJ whole genome shotgun (WGS) entry which is preliminary data.</text>
</comment>
<dbReference type="EMBL" id="JAHLFE010000098">
    <property type="protein sequence ID" value="MBU3844200.1"/>
    <property type="molecule type" value="Genomic_DNA"/>
</dbReference>
<comment type="pathway">
    <text evidence="7">Carbohydrate biosynthesis; dTDP-L-rhamnose biosynthesis.</text>
</comment>
<comment type="catalytic activity">
    <reaction evidence="1 7">
        <text>dTDP-4-dehydro-6-deoxy-alpha-D-glucose = dTDP-4-dehydro-beta-L-rhamnose</text>
        <dbReference type="Rhea" id="RHEA:16969"/>
        <dbReference type="ChEBI" id="CHEBI:57649"/>
        <dbReference type="ChEBI" id="CHEBI:62830"/>
        <dbReference type="EC" id="5.1.3.13"/>
    </reaction>
</comment>
<protein>
    <recommendedName>
        <fullName evidence="4 7">dTDP-4-dehydrorhamnose 3,5-epimerase</fullName>
        <ecNumber evidence="3 7">5.1.3.13</ecNumber>
    </recommendedName>
    <alternativeName>
        <fullName evidence="7">Thymidine diphospho-4-keto-rhamnose 3,5-epimerase</fullName>
    </alternativeName>
</protein>
<evidence type="ECO:0000256" key="2">
    <source>
        <dbReference type="ARBA" id="ARBA00001997"/>
    </source>
</evidence>
<evidence type="ECO:0000313" key="9">
    <source>
        <dbReference type="Proteomes" id="UP000733611"/>
    </source>
</evidence>
<dbReference type="InterPro" id="IPR014710">
    <property type="entry name" value="RmlC-like_jellyroll"/>
</dbReference>
<keyword evidence="7 8" id="KW-0413">Isomerase</keyword>
<feature type="active site" description="Proton donor" evidence="5">
    <location>
        <position position="133"/>
    </location>
</feature>
<feature type="active site" description="Proton acceptor" evidence="5">
    <location>
        <position position="63"/>
    </location>
</feature>
<dbReference type="GO" id="GO:0019305">
    <property type="term" value="P:dTDP-rhamnose biosynthetic process"/>
    <property type="evidence" value="ECO:0007669"/>
    <property type="project" value="UniProtKB-UniRule"/>
</dbReference>
<comment type="subunit">
    <text evidence="7">Homodimer.</text>
</comment>
<dbReference type="GO" id="GO:0008830">
    <property type="term" value="F:dTDP-4-dehydrorhamnose 3,5-epimerase activity"/>
    <property type="evidence" value="ECO:0007669"/>
    <property type="project" value="UniProtKB-UniRule"/>
</dbReference>
<dbReference type="NCBIfam" id="TIGR01221">
    <property type="entry name" value="rmlC"/>
    <property type="match status" value="1"/>
</dbReference>
<dbReference type="InterPro" id="IPR011051">
    <property type="entry name" value="RmlC_Cupin_sf"/>
</dbReference>
<evidence type="ECO:0000256" key="3">
    <source>
        <dbReference type="ARBA" id="ARBA00012098"/>
    </source>
</evidence>
<reference evidence="8" key="1">
    <citation type="journal article" date="2021" name="PeerJ">
        <title>Extensive microbial diversity within the chicken gut microbiome revealed by metagenomics and culture.</title>
        <authorList>
            <person name="Gilroy R."/>
            <person name="Ravi A."/>
            <person name="Getino M."/>
            <person name="Pursley I."/>
            <person name="Horton D.L."/>
            <person name="Alikhan N.F."/>
            <person name="Baker D."/>
            <person name="Gharbi K."/>
            <person name="Hall N."/>
            <person name="Watson M."/>
            <person name="Adriaenssens E.M."/>
            <person name="Foster-Nyarko E."/>
            <person name="Jarju S."/>
            <person name="Secka A."/>
            <person name="Antonio M."/>
            <person name="Oren A."/>
            <person name="Chaudhuri R.R."/>
            <person name="La Ragione R."/>
            <person name="Hildebrand F."/>
            <person name="Pallen M.J."/>
        </authorList>
    </citation>
    <scope>NUCLEOTIDE SEQUENCE</scope>
    <source>
        <strain evidence="8">378</strain>
    </source>
</reference>
<dbReference type="GO" id="GO:0000271">
    <property type="term" value="P:polysaccharide biosynthetic process"/>
    <property type="evidence" value="ECO:0007669"/>
    <property type="project" value="TreeGrafter"/>
</dbReference>
<evidence type="ECO:0000256" key="7">
    <source>
        <dbReference type="RuleBase" id="RU364069"/>
    </source>
</evidence>
<evidence type="ECO:0000256" key="1">
    <source>
        <dbReference type="ARBA" id="ARBA00001298"/>
    </source>
</evidence>